<dbReference type="AlphaFoldDB" id="A0A0B8NJL4"/>
<evidence type="ECO:0000313" key="1">
    <source>
        <dbReference type="EMBL" id="GAP30323.1"/>
    </source>
</evidence>
<dbReference type="Pfam" id="PF14025">
    <property type="entry name" value="DUF4241"/>
    <property type="match status" value="1"/>
</dbReference>
<comment type="caution">
    <text evidence="1">The sequence shown here is derived from an EMBL/GenBank/DDBJ whole genome shotgun (WGS) entry which is preliminary data.</text>
</comment>
<dbReference type="Proteomes" id="UP000037179">
    <property type="component" value="Unassembled WGS sequence"/>
</dbReference>
<dbReference type="EMBL" id="BBYQ01000077">
    <property type="protein sequence ID" value="GAP30323.1"/>
    <property type="molecule type" value="Genomic_DNA"/>
</dbReference>
<name>A0A0B8NJL4_9NOCA</name>
<evidence type="ECO:0000313" key="2">
    <source>
        <dbReference type="Proteomes" id="UP000037179"/>
    </source>
</evidence>
<protein>
    <submittedName>
        <fullName evidence="1">Uncharacterized protein</fullName>
    </submittedName>
</protein>
<accession>A0A0B8NJL4</accession>
<reference evidence="1 2" key="2">
    <citation type="journal article" date="2016" name="Genome Announc.">
        <title>Draft Genome Sequence of Erythromycin- and Oxytetracycline-Sensitive Nocardia seriolae Strain U-1 (NBRC 110359).</title>
        <authorList>
            <person name="Imajoh M."/>
            <person name="Sukeda M."/>
            <person name="Shimizu M."/>
            <person name="Yamane J."/>
            <person name="Ohnishi K."/>
            <person name="Oshima S."/>
        </authorList>
    </citation>
    <scope>NUCLEOTIDE SEQUENCE [LARGE SCALE GENOMIC DNA]</scope>
    <source>
        <strain evidence="1 2">U-1</strain>
    </source>
</reference>
<gene>
    <name evidence="1" type="ORF">NSK11_contig00077-0042</name>
</gene>
<organism evidence="1 2">
    <name type="scientific">Nocardia seriolae</name>
    <dbReference type="NCBI Taxonomy" id="37332"/>
    <lineage>
        <taxon>Bacteria</taxon>
        <taxon>Bacillati</taxon>
        <taxon>Actinomycetota</taxon>
        <taxon>Actinomycetes</taxon>
        <taxon>Mycobacteriales</taxon>
        <taxon>Nocardiaceae</taxon>
        <taxon>Nocardia</taxon>
    </lineage>
</organism>
<proteinExistence type="predicted"/>
<dbReference type="InterPro" id="IPR025335">
    <property type="entry name" value="DUF4241"/>
</dbReference>
<reference evidence="2" key="1">
    <citation type="submission" date="2015-07" db="EMBL/GenBank/DDBJ databases">
        <title>Nocardia seriolae U-1 whole genome shotgun sequence.</title>
        <authorList>
            <person name="Imajoh M."/>
            <person name="Fukumoto Y."/>
            <person name="Sukeda M."/>
            <person name="Yamane J."/>
            <person name="Yamasaki K."/>
            <person name="Shimizu M."/>
            <person name="Ohnishi K."/>
            <person name="Oshima S."/>
        </authorList>
    </citation>
    <scope>NUCLEOTIDE SEQUENCE [LARGE SCALE GENOMIC DNA]</scope>
    <source>
        <strain evidence="2">U-1</strain>
    </source>
</reference>
<sequence length="271" mass="28797">MAMSRRRCLTTSLGVALSAWWEVGCGVDRDPDKRVLAHVTSTVPARTTDPPAADDNEPPSLADLYALRTGPAPMGADQCTLTVHDIGPLTVLSGRVEASDPFVSLGRGLVVSVASGQIPVVLTVAEVPYPNGDTELRNAYLSLVFSDDPPVMVENVTPEGKPPAPPGKIYGVSVDSGLAGFVDAQAVAQVPDDIDTTVLETGRPGAWIDLFSKDPRIPKYANTVVPFAPDHQNIVFCESGWGDGFCPLLATRTDDGRMTALHLDFGVVYRD</sequence>
<keyword evidence="2" id="KW-1185">Reference proteome</keyword>